<reference evidence="3" key="1">
    <citation type="journal article" date="2022" name="bioRxiv">
        <title>Sequencing and chromosome-scale assembly of the giantPleurodeles waltlgenome.</title>
        <authorList>
            <person name="Brown T."/>
            <person name="Elewa A."/>
            <person name="Iarovenko S."/>
            <person name="Subramanian E."/>
            <person name="Araus A.J."/>
            <person name="Petzold A."/>
            <person name="Susuki M."/>
            <person name="Suzuki K.-i.T."/>
            <person name="Hayashi T."/>
            <person name="Toyoda A."/>
            <person name="Oliveira C."/>
            <person name="Osipova E."/>
            <person name="Leigh N.D."/>
            <person name="Simon A."/>
            <person name="Yun M.H."/>
        </authorList>
    </citation>
    <scope>NUCLEOTIDE SEQUENCE</scope>
    <source>
        <strain evidence="3">20211129_DDA</strain>
        <tissue evidence="3">Liver</tissue>
    </source>
</reference>
<keyword evidence="4" id="KW-1185">Reference proteome</keyword>
<sequence>MPIISRNDPVLYNFQNFKEEFLRIFDRRTAAQATDNELLEIRQGNKDLVAYLAHFNKLMVETAWPESKRAAIFYRGLRDELKDALAQVPNRPTEISELIDLVLQIDHRLTERRAEKRREYRPFPLRIDCVRNDHTRAGEGITIEEPMQIGSIGGPLSKEEKEKRRVNQLCLYCSASGHFVKNCPKKPKALQSGKGQLHQ</sequence>
<keyword evidence="1" id="KW-0862">Zinc</keyword>
<dbReference type="AlphaFoldDB" id="A0AAV7MUQ7"/>
<dbReference type="EMBL" id="JANPWB010000013">
    <property type="protein sequence ID" value="KAJ1106889.1"/>
    <property type="molecule type" value="Genomic_DNA"/>
</dbReference>
<dbReference type="PROSITE" id="PS50158">
    <property type="entry name" value="ZF_CCHC"/>
    <property type="match status" value="1"/>
</dbReference>
<dbReference type="InterPro" id="IPR001878">
    <property type="entry name" value="Znf_CCHC"/>
</dbReference>
<dbReference type="Pfam" id="PF03732">
    <property type="entry name" value="Retrotrans_gag"/>
    <property type="match status" value="1"/>
</dbReference>
<keyword evidence="1" id="KW-0479">Metal-binding</keyword>
<evidence type="ECO:0000259" key="2">
    <source>
        <dbReference type="PROSITE" id="PS50158"/>
    </source>
</evidence>
<dbReference type="GO" id="GO:0008270">
    <property type="term" value="F:zinc ion binding"/>
    <property type="evidence" value="ECO:0007669"/>
    <property type="project" value="UniProtKB-KW"/>
</dbReference>
<keyword evidence="1" id="KW-0863">Zinc-finger</keyword>
<protein>
    <recommendedName>
        <fullName evidence="2">CCHC-type domain-containing protein</fullName>
    </recommendedName>
</protein>
<accession>A0AAV7MUQ7</accession>
<feature type="domain" description="CCHC-type" evidence="2">
    <location>
        <begin position="170"/>
        <end position="185"/>
    </location>
</feature>
<dbReference type="InterPro" id="IPR036875">
    <property type="entry name" value="Znf_CCHC_sf"/>
</dbReference>
<organism evidence="3 4">
    <name type="scientific">Pleurodeles waltl</name>
    <name type="common">Iberian ribbed newt</name>
    <dbReference type="NCBI Taxonomy" id="8319"/>
    <lineage>
        <taxon>Eukaryota</taxon>
        <taxon>Metazoa</taxon>
        <taxon>Chordata</taxon>
        <taxon>Craniata</taxon>
        <taxon>Vertebrata</taxon>
        <taxon>Euteleostomi</taxon>
        <taxon>Amphibia</taxon>
        <taxon>Batrachia</taxon>
        <taxon>Caudata</taxon>
        <taxon>Salamandroidea</taxon>
        <taxon>Salamandridae</taxon>
        <taxon>Pleurodelinae</taxon>
        <taxon>Pleurodeles</taxon>
    </lineage>
</organism>
<name>A0AAV7MUQ7_PLEWA</name>
<dbReference type="InterPro" id="IPR032567">
    <property type="entry name" value="RTL1-rel"/>
</dbReference>
<comment type="caution">
    <text evidence="3">The sequence shown here is derived from an EMBL/GenBank/DDBJ whole genome shotgun (WGS) entry which is preliminary data.</text>
</comment>
<dbReference type="InterPro" id="IPR005162">
    <property type="entry name" value="Retrotrans_gag_dom"/>
</dbReference>
<evidence type="ECO:0000313" key="3">
    <source>
        <dbReference type="EMBL" id="KAJ1106889.1"/>
    </source>
</evidence>
<dbReference type="SUPFAM" id="SSF57756">
    <property type="entry name" value="Retrovirus zinc finger-like domains"/>
    <property type="match status" value="1"/>
</dbReference>
<evidence type="ECO:0000313" key="4">
    <source>
        <dbReference type="Proteomes" id="UP001066276"/>
    </source>
</evidence>
<dbReference type="Proteomes" id="UP001066276">
    <property type="component" value="Chromosome 9"/>
</dbReference>
<dbReference type="PANTHER" id="PTHR15503">
    <property type="entry name" value="LDOC1 RELATED"/>
    <property type="match status" value="1"/>
</dbReference>
<gene>
    <name evidence="3" type="ORF">NDU88_004287</name>
</gene>
<dbReference type="GO" id="GO:0003676">
    <property type="term" value="F:nucleic acid binding"/>
    <property type="evidence" value="ECO:0007669"/>
    <property type="project" value="InterPro"/>
</dbReference>
<proteinExistence type="predicted"/>
<dbReference type="PANTHER" id="PTHR15503:SF22">
    <property type="entry name" value="TRANSPOSON TY3-I GAG POLYPROTEIN"/>
    <property type="match status" value="1"/>
</dbReference>
<dbReference type="Gene3D" id="4.10.60.10">
    <property type="entry name" value="Zinc finger, CCHC-type"/>
    <property type="match status" value="1"/>
</dbReference>
<evidence type="ECO:0000256" key="1">
    <source>
        <dbReference type="PROSITE-ProRule" id="PRU00047"/>
    </source>
</evidence>